<evidence type="ECO:0000256" key="4">
    <source>
        <dbReference type="ARBA" id="ARBA00022679"/>
    </source>
</evidence>
<organism evidence="15 16">
    <name type="scientific">Choanephora cucurbitarum</name>
    <dbReference type="NCBI Taxonomy" id="101091"/>
    <lineage>
        <taxon>Eukaryota</taxon>
        <taxon>Fungi</taxon>
        <taxon>Fungi incertae sedis</taxon>
        <taxon>Mucoromycota</taxon>
        <taxon>Mucoromycotina</taxon>
        <taxon>Mucoromycetes</taxon>
        <taxon>Mucorales</taxon>
        <taxon>Mucorineae</taxon>
        <taxon>Choanephoraceae</taxon>
        <taxon>Choanephoroideae</taxon>
        <taxon>Choanephora</taxon>
    </lineage>
</organism>
<dbReference type="PANTHER" id="PTHR15549">
    <property type="entry name" value="PAIRED IMMUNOGLOBULIN-LIKE TYPE 2 RECEPTOR"/>
    <property type="match status" value="1"/>
</dbReference>
<dbReference type="OrthoDB" id="2289488at2759"/>
<keyword evidence="7" id="KW-0418">Kinase</keyword>
<evidence type="ECO:0000313" key="15">
    <source>
        <dbReference type="EMBL" id="OBZ86904.1"/>
    </source>
</evidence>
<evidence type="ECO:0000256" key="6">
    <source>
        <dbReference type="ARBA" id="ARBA00022741"/>
    </source>
</evidence>
<keyword evidence="16" id="KW-1185">Reference proteome</keyword>
<evidence type="ECO:0000256" key="10">
    <source>
        <dbReference type="ARBA" id="ARBA00023136"/>
    </source>
</evidence>
<keyword evidence="11" id="KW-0829">Tyrosine-protein kinase</keyword>
<keyword evidence="3" id="KW-0597">Phosphoprotein</keyword>
<dbReference type="Gene3D" id="6.10.250.2930">
    <property type="match status" value="1"/>
</dbReference>
<keyword evidence="10 13" id="KW-0472">Membrane</keyword>
<dbReference type="EMBL" id="LUGH01000262">
    <property type="protein sequence ID" value="OBZ86904.1"/>
    <property type="molecule type" value="Genomic_DNA"/>
</dbReference>
<dbReference type="Proteomes" id="UP000093000">
    <property type="component" value="Unassembled WGS sequence"/>
</dbReference>
<dbReference type="InParanoid" id="A0A1C7NHT5"/>
<gene>
    <name evidence="15" type="ORF">A0J61_05041</name>
</gene>
<evidence type="ECO:0000256" key="7">
    <source>
        <dbReference type="ARBA" id="ARBA00022777"/>
    </source>
</evidence>
<evidence type="ECO:0000256" key="13">
    <source>
        <dbReference type="SAM" id="Phobius"/>
    </source>
</evidence>
<evidence type="ECO:0000256" key="5">
    <source>
        <dbReference type="ARBA" id="ARBA00022692"/>
    </source>
</evidence>
<feature type="domain" description="Epidermal growth factor receptor-like transmembrane-juxtamembrane segment" evidence="14">
    <location>
        <begin position="86"/>
        <end position="117"/>
    </location>
</feature>
<keyword evidence="8" id="KW-0067">ATP-binding</keyword>
<dbReference type="PANTHER" id="PTHR15549:SF26">
    <property type="entry name" value="AXIAL BUDDING PATTERN PROTEIN 2-RELATED"/>
    <property type="match status" value="1"/>
</dbReference>
<feature type="transmembrane region" description="Helical" evidence="13">
    <location>
        <begin position="83"/>
        <end position="107"/>
    </location>
</feature>
<evidence type="ECO:0000256" key="11">
    <source>
        <dbReference type="ARBA" id="ARBA00023137"/>
    </source>
</evidence>
<evidence type="ECO:0000256" key="1">
    <source>
        <dbReference type="ARBA" id="ARBA00004167"/>
    </source>
</evidence>
<dbReference type="GO" id="GO:0004714">
    <property type="term" value="F:transmembrane receptor protein tyrosine kinase activity"/>
    <property type="evidence" value="ECO:0007669"/>
    <property type="project" value="UniProtKB-EC"/>
</dbReference>
<accession>A0A1C7NHT5</accession>
<keyword evidence="5 13" id="KW-0812">Transmembrane</keyword>
<keyword evidence="4" id="KW-0808">Transferase</keyword>
<comment type="subcellular location">
    <subcellularLocation>
        <location evidence="1">Membrane</location>
        <topology evidence="1">Single-pass membrane protein</topology>
    </subcellularLocation>
</comment>
<dbReference type="InterPro" id="IPR044912">
    <property type="entry name" value="Egfr_JX_dom"/>
</dbReference>
<dbReference type="AlphaFoldDB" id="A0A1C7NHT5"/>
<evidence type="ECO:0000313" key="16">
    <source>
        <dbReference type="Proteomes" id="UP000093000"/>
    </source>
</evidence>
<evidence type="ECO:0000256" key="8">
    <source>
        <dbReference type="ARBA" id="ARBA00022840"/>
    </source>
</evidence>
<comment type="caution">
    <text evidence="15">The sequence shown here is derived from an EMBL/GenBank/DDBJ whole genome shotgun (WGS) entry which is preliminary data.</text>
</comment>
<name>A0A1C7NHT5_9FUNG</name>
<evidence type="ECO:0000256" key="9">
    <source>
        <dbReference type="ARBA" id="ARBA00022989"/>
    </source>
</evidence>
<dbReference type="EC" id="2.7.10.1" evidence="2"/>
<reference evidence="15 16" key="1">
    <citation type="submission" date="2016-03" db="EMBL/GenBank/DDBJ databases">
        <title>Choanephora cucurbitarum.</title>
        <authorList>
            <person name="Min B."/>
            <person name="Park H."/>
            <person name="Park J.-H."/>
            <person name="Shin H.-D."/>
            <person name="Choi I.-G."/>
        </authorList>
    </citation>
    <scope>NUCLEOTIDE SEQUENCE [LARGE SCALE GENOMIC DNA]</scope>
    <source>
        <strain evidence="15 16">KUS-F28377</strain>
    </source>
</reference>
<dbReference type="GO" id="GO:0071944">
    <property type="term" value="C:cell periphery"/>
    <property type="evidence" value="ECO:0007669"/>
    <property type="project" value="UniProtKB-ARBA"/>
</dbReference>
<dbReference type="GO" id="GO:0005524">
    <property type="term" value="F:ATP binding"/>
    <property type="evidence" value="ECO:0007669"/>
    <property type="project" value="UniProtKB-KW"/>
</dbReference>
<feature type="region of interest" description="Disordered" evidence="12">
    <location>
        <begin position="224"/>
        <end position="248"/>
    </location>
</feature>
<evidence type="ECO:0000256" key="2">
    <source>
        <dbReference type="ARBA" id="ARBA00011902"/>
    </source>
</evidence>
<evidence type="ECO:0000256" key="3">
    <source>
        <dbReference type="ARBA" id="ARBA00022553"/>
    </source>
</evidence>
<protein>
    <recommendedName>
        <fullName evidence="2">receptor protein-tyrosine kinase</fullName>
        <ecNumber evidence="2">2.7.10.1</ecNumber>
    </recommendedName>
</protein>
<keyword evidence="6" id="KW-0547">Nucleotide-binding</keyword>
<dbReference type="InterPro" id="IPR051694">
    <property type="entry name" value="Immunoregulatory_rcpt-like"/>
</dbReference>
<proteinExistence type="predicted"/>
<dbReference type="GO" id="GO:0016020">
    <property type="term" value="C:membrane"/>
    <property type="evidence" value="ECO:0007669"/>
    <property type="project" value="UniProtKB-SubCell"/>
</dbReference>
<keyword evidence="9 13" id="KW-1133">Transmembrane helix</keyword>
<evidence type="ECO:0000256" key="12">
    <source>
        <dbReference type="SAM" id="MobiDB-lite"/>
    </source>
</evidence>
<dbReference type="Pfam" id="PF21314">
    <property type="entry name" value="TM_ErbB1"/>
    <property type="match status" value="1"/>
</dbReference>
<dbReference type="InterPro" id="IPR049328">
    <property type="entry name" value="TM_ErbB1"/>
</dbReference>
<evidence type="ECO:0000259" key="14">
    <source>
        <dbReference type="Pfam" id="PF21314"/>
    </source>
</evidence>
<sequence length="248" mass="27076">MVVVLPSRTSDSVNMAYNKRQQPSESVVHVTITAAGTVVYTYTATSYSYIPSYSTISTSNPSMTNSNNNGNNGSSGSHNNSNIGAIAGGVVGGVVFVALIALLFLFLRRQSQKRKREKQKNELIDDDDDSYYRGLNGRPLSAASVDHTNPAVMTSLNSPRPLVAPEGLRESKYFQGDGYYEDRLAPYPKAAAYYSANNSVASDSLPSTAVDINGGYRNVPNEIEHFPEERHVPHLKESSREEPPHARD</sequence>